<dbReference type="NCBIfam" id="TIGR00202">
    <property type="entry name" value="csrA"/>
    <property type="match status" value="1"/>
</dbReference>
<evidence type="ECO:0000256" key="3">
    <source>
        <dbReference type="ARBA" id="ARBA00022884"/>
    </source>
</evidence>
<protein>
    <recommendedName>
        <fullName evidence="4">Translational regulator CsrA</fullName>
    </recommendedName>
</protein>
<reference evidence="6" key="1">
    <citation type="journal article" date="2019" name="Int. J. Syst. Evol. Microbiol.">
        <title>The Global Catalogue of Microorganisms (GCM) 10K type strain sequencing project: providing services to taxonomists for standard genome sequencing and annotation.</title>
        <authorList>
            <consortium name="The Broad Institute Genomics Platform"/>
            <consortium name="The Broad Institute Genome Sequencing Center for Infectious Disease"/>
            <person name="Wu L."/>
            <person name="Ma J."/>
        </authorList>
    </citation>
    <scope>NUCLEOTIDE SEQUENCE [LARGE SCALE GENOMIC DNA]</scope>
    <source>
        <strain evidence="6">CCUG 53816</strain>
    </source>
</reference>
<evidence type="ECO:0000313" key="5">
    <source>
        <dbReference type="EMBL" id="MFC3846974.1"/>
    </source>
</evidence>
<keyword evidence="4" id="KW-1005">Bacterial flagellum biogenesis</keyword>
<accession>A0ABV7ZEJ2</accession>
<comment type="function">
    <text evidence="4">A translational regulator that binds mRNA to regulate translation initiation and/or mRNA stability. Usually binds in the 5'-UTR at or near the Shine-Dalgarno sequence preventing ribosome-binding, thus repressing translation. Its main target seems to be the major flagellin gene, while its function is anatagonized by FliW.</text>
</comment>
<gene>
    <name evidence="4" type="primary">csrA</name>
    <name evidence="5" type="ORF">ACFOPX_00275</name>
</gene>
<proteinExistence type="inferred from homology"/>
<dbReference type="HAMAP" id="MF_00167">
    <property type="entry name" value="CsrA"/>
    <property type="match status" value="1"/>
</dbReference>
<dbReference type="RefSeq" id="WP_104752698.1">
    <property type="nucleotide sequence ID" value="NZ_FZMF01000040.1"/>
</dbReference>
<dbReference type="PANTHER" id="PTHR34984">
    <property type="entry name" value="CARBON STORAGE REGULATOR"/>
    <property type="match status" value="1"/>
</dbReference>
<evidence type="ECO:0000256" key="4">
    <source>
        <dbReference type="HAMAP-Rule" id="MF_00167"/>
    </source>
</evidence>
<comment type="similarity">
    <text evidence="4">Belongs to the CsrA/RsmA family.</text>
</comment>
<keyword evidence="2 4" id="KW-0810">Translation regulation</keyword>
<organism evidence="5 6">
    <name type="scientific">Helicobacter baculiformis</name>
    <dbReference type="NCBI Taxonomy" id="427351"/>
    <lineage>
        <taxon>Bacteria</taxon>
        <taxon>Pseudomonadati</taxon>
        <taxon>Campylobacterota</taxon>
        <taxon>Epsilonproteobacteria</taxon>
        <taxon>Campylobacterales</taxon>
        <taxon>Helicobacteraceae</taxon>
        <taxon>Helicobacter</taxon>
    </lineage>
</organism>
<dbReference type="InterPro" id="IPR036107">
    <property type="entry name" value="CsrA_sf"/>
</dbReference>
<comment type="caution">
    <text evidence="5">The sequence shown here is derived from an EMBL/GenBank/DDBJ whole genome shotgun (WGS) entry which is preliminary data.</text>
</comment>
<dbReference type="SUPFAM" id="SSF117130">
    <property type="entry name" value="CsrA-like"/>
    <property type="match status" value="1"/>
</dbReference>
<comment type="subunit">
    <text evidence="4">Homodimer; the beta-strands of each monomer intercalate to form a hydrophobic core, while the alpha-helices form wings that extend away from the core.</text>
</comment>
<dbReference type="Gene3D" id="2.60.40.4380">
    <property type="entry name" value="Translational regulator CsrA"/>
    <property type="match status" value="1"/>
</dbReference>
<dbReference type="EMBL" id="JBHRZO010000001">
    <property type="protein sequence ID" value="MFC3846974.1"/>
    <property type="molecule type" value="Genomic_DNA"/>
</dbReference>
<keyword evidence="3 4" id="KW-0694">RNA-binding</keyword>
<evidence type="ECO:0000256" key="2">
    <source>
        <dbReference type="ARBA" id="ARBA00022845"/>
    </source>
</evidence>
<comment type="subcellular location">
    <subcellularLocation>
        <location evidence="4">Cytoplasm</location>
    </subcellularLocation>
</comment>
<sequence>MLILARKLGEGVVIGEDIHIKIVSIDKGSVKLGFQAPAHTLILRSELKEAIATENKRASESVNDEVLVNMGKTIQLGKLK</sequence>
<dbReference type="NCBIfam" id="NF001844">
    <property type="entry name" value="PRK00568.1"/>
    <property type="match status" value="1"/>
</dbReference>
<name>A0ABV7ZEJ2_9HELI</name>
<evidence type="ECO:0000256" key="1">
    <source>
        <dbReference type="ARBA" id="ARBA00022490"/>
    </source>
</evidence>
<keyword evidence="1 4" id="KW-0963">Cytoplasm</keyword>
<keyword evidence="6" id="KW-1185">Reference proteome</keyword>
<dbReference type="Pfam" id="PF02599">
    <property type="entry name" value="CsrA"/>
    <property type="match status" value="1"/>
</dbReference>
<dbReference type="InterPro" id="IPR003751">
    <property type="entry name" value="CsrA"/>
</dbReference>
<dbReference type="PANTHER" id="PTHR34984:SF1">
    <property type="entry name" value="CARBON STORAGE REGULATOR"/>
    <property type="match status" value="1"/>
</dbReference>
<keyword evidence="4" id="KW-0678">Repressor</keyword>
<dbReference type="Proteomes" id="UP001595783">
    <property type="component" value="Unassembled WGS sequence"/>
</dbReference>
<evidence type="ECO:0000313" key="6">
    <source>
        <dbReference type="Proteomes" id="UP001595783"/>
    </source>
</evidence>